<sequence length="126" mass="14620">MKIGQKIKDLRSRKGYSSKFVAEEIGISEEEYLEIENGGDVLWSVVEAIANRLSTNVVDLMLLDESPFGIRNYFNNNNGNQGKIINVQTIDQEEVRNAYKELYFEQVKRIPKLEKLLLENNIEFDF</sequence>
<organism evidence="1 2">
    <name type="scientific">Sphingobacterium phlebotomi</name>
    <dbReference type="NCBI Taxonomy" id="2605433"/>
    <lineage>
        <taxon>Bacteria</taxon>
        <taxon>Pseudomonadati</taxon>
        <taxon>Bacteroidota</taxon>
        <taxon>Sphingobacteriia</taxon>
        <taxon>Sphingobacteriales</taxon>
        <taxon>Sphingobacteriaceae</taxon>
        <taxon>Sphingobacterium</taxon>
    </lineage>
</organism>
<dbReference type="InterPro" id="IPR010982">
    <property type="entry name" value="Lambda_DNA-bd_dom_sf"/>
</dbReference>
<evidence type="ECO:0000313" key="1">
    <source>
        <dbReference type="EMBL" id="TYR37443.1"/>
    </source>
</evidence>
<dbReference type="GO" id="GO:0003677">
    <property type="term" value="F:DNA binding"/>
    <property type="evidence" value="ECO:0007669"/>
    <property type="project" value="InterPro"/>
</dbReference>
<dbReference type="Proteomes" id="UP000322362">
    <property type="component" value="Unassembled WGS sequence"/>
</dbReference>
<dbReference type="RefSeq" id="WP_148918184.1">
    <property type="nucleotide sequence ID" value="NZ_VTAV01000002.1"/>
</dbReference>
<dbReference type="Gene3D" id="1.10.260.40">
    <property type="entry name" value="lambda repressor-like DNA-binding domains"/>
    <property type="match status" value="1"/>
</dbReference>
<comment type="caution">
    <text evidence="1">The sequence shown here is derived from an EMBL/GenBank/DDBJ whole genome shotgun (WGS) entry which is preliminary data.</text>
</comment>
<evidence type="ECO:0000313" key="2">
    <source>
        <dbReference type="Proteomes" id="UP000322362"/>
    </source>
</evidence>
<dbReference type="AlphaFoldDB" id="A0A5D4HB67"/>
<dbReference type="SUPFAM" id="SSF47413">
    <property type="entry name" value="lambda repressor-like DNA-binding domains"/>
    <property type="match status" value="1"/>
</dbReference>
<accession>A0A5D4HB67</accession>
<reference evidence="1 2" key="1">
    <citation type="submission" date="2019-08" db="EMBL/GenBank/DDBJ databases">
        <title>Phlebobacter frassis gen. nov. sp. nov., a new member of family Sphingobacteriaceae isolated from sand fly rearing media.</title>
        <authorList>
            <person name="Kakumanu M.L."/>
            <person name="Marayati B.F."/>
            <person name="Wada-Katsumata A."/>
            <person name="Wasserberg G."/>
            <person name="Schal C."/>
            <person name="Apperson C.S."/>
            <person name="Ponnusamy L."/>
        </authorList>
    </citation>
    <scope>NUCLEOTIDE SEQUENCE [LARGE SCALE GENOMIC DNA]</scope>
    <source>
        <strain evidence="1 2">SSI9</strain>
    </source>
</reference>
<keyword evidence="2" id="KW-1185">Reference proteome</keyword>
<dbReference type="InterPro" id="IPR001387">
    <property type="entry name" value="Cro/C1-type_HTH"/>
</dbReference>
<dbReference type="CDD" id="cd00093">
    <property type="entry name" value="HTH_XRE"/>
    <property type="match status" value="1"/>
</dbReference>
<proteinExistence type="predicted"/>
<name>A0A5D4HB67_9SPHI</name>
<gene>
    <name evidence="1" type="ORF">FXV77_05410</name>
</gene>
<dbReference type="EMBL" id="VTAV01000002">
    <property type="protein sequence ID" value="TYR37443.1"/>
    <property type="molecule type" value="Genomic_DNA"/>
</dbReference>
<protein>
    <submittedName>
        <fullName evidence="1">Helix-turn-helix transcriptional regulator</fullName>
    </submittedName>
</protein>